<dbReference type="Proteomes" id="UP001562354">
    <property type="component" value="Unassembled WGS sequence"/>
</dbReference>
<feature type="compositionally biased region" description="Low complexity" evidence="1">
    <location>
        <begin position="84"/>
        <end position="95"/>
    </location>
</feature>
<sequence>MERNNAHTPHDSVDVFDDEFAVDGMDRVADGFAPGRIHSSSSSSSNTNNNNNYSGHDDHDDDDDDDEFEEEPAIRSVAAQMVETPTTQTPTATTASPLSRFAANRNSMRKSRDMQNPFRSVEDEDDDQSLSGRTPSIRSQSTVAYAPGNYHRSLSSTSSRAFAPSTNPLSGPSHPYAMYPQGTNLARTPSISTVSTARAPQRPLMAEQGPTHPYSMYPQNVSEDLEETQDHGTPDVQSHIPVGFPGRTQAFRRQQGPEGEEHDIIGVDGHTEQLPPYSEYPEDGAPKHIVIPQPLAVAASSSRTQLSLPLIPNQPQSMADAGTRESSQIYTNMEQMESNESSNAATAKSWREKSWREKRKTKFCGIPFWWLLLSLGVLAFIATVLGGAIGGFMSAQKRENEKHNPKGLPSSTSLLDASPIPTSSMGAPPPTGTYALTLGMPEETRSACLTNQSYAAAWDCNIPGPPALAISIQETSTSSGSFEGACLFDTSDYDDYTNFSYGTQTPSTSFSQFIAVQDNDDPDRGPAYYFQALYDKLVILPQSSLPSPYSQPEKRSPWFTGESDWSTRKQIAAGEKPWFCYWNGTMLEGFIYSANYTDDSNSSAVNPASITSSLSSTPTSSSSYFTTTVSGVSTTATLTAASATSATPSPYSSTNAERGPDGDAYDELPSFGRLVKIEERRVQSNLAPYCQLMQILDDGTAGAVSDADGNPIRITLGETDPTYGAYQSSSSSSSGSSRRDRVAGGCHCQWWSEV</sequence>
<proteinExistence type="predicted"/>
<feature type="compositionally biased region" description="Low complexity" evidence="1">
    <location>
        <begin position="642"/>
        <end position="654"/>
    </location>
</feature>
<comment type="caution">
    <text evidence="4">The sequence shown here is derived from an EMBL/GenBank/DDBJ whole genome shotgun (WGS) entry which is preliminary data.</text>
</comment>
<dbReference type="PANTHER" id="PTHR42078:SF1">
    <property type="entry name" value="GLUCAN 1, 4-ALPHA-GLUCOSIDASE"/>
    <property type="match status" value="1"/>
</dbReference>
<feature type="region of interest" description="Disordered" evidence="1">
    <location>
        <begin position="27"/>
        <end position="244"/>
    </location>
</feature>
<evidence type="ECO:0000313" key="4">
    <source>
        <dbReference type="EMBL" id="KAL1301676.1"/>
    </source>
</evidence>
<dbReference type="RefSeq" id="XP_069197952.1">
    <property type="nucleotide sequence ID" value="XM_069345750.1"/>
</dbReference>
<feature type="compositionally biased region" description="Acidic residues" evidence="1">
    <location>
        <begin position="59"/>
        <end position="71"/>
    </location>
</feature>
<evidence type="ECO:0000313" key="5">
    <source>
        <dbReference type="Proteomes" id="UP001562354"/>
    </source>
</evidence>
<evidence type="ECO:0000259" key="3">
    <source>
        <dbReference type="Pfam" id="PF25130"/>
    </source>
</evidence>
<feature type="region of interest" description="Disordered" evidence="1">
    <location>
        <begin position="642"/>
        <end position="667"/>
    </location>
</feature>
<keyword evidence="5" id="KW-1185">Reference proteome</keyword>
<evidence type="ECO:0000256" key="1">
    <source>
        <dbReference type="SAM" id="MobiDB-lite"/>
    </source>
</evidence>
<protein>
    <recommendedName>
        <fullName evidence="3">DUF7820 domain-containing protein</fullName>
    </recommendedName>
</protein>
<name>A0ABR3P684_9PEZI</name>
<gene>
    <name evidence="4" type="ORF">AAFC00_005893</name>
</gene>
<reference evidence="4 5" key="1">
    <citation type="submission" date="2024-07" db="EMBL/GenBank/DDBJ databases">
        <title>Draft sequence of the Neodothiora populina.</title>
        <authorList>
            <person name="Drown D.D."/>
            <person name="Schuette U.S."/>
            <person name="Buechlein A.B."/>
            <person name="Rusch D.R."/>
            <person name="Winton L.W."/>
            <person name="Adams G.A."/>
        </authorList>
    </citation>
    <scope>NUCLEOTIDE SEQUENCE [LARGE SCALE GENOMIC DNA]</scope>
    <source>
        <strain evidence="4 5">CPC 39397</strain>
    </source>
</reference>
<keyword evidence="2" id="KW-0812">Transmembrane</keyword>
<feature type="region of interest" description="Disordered" evidence="1">
    <location>
        <begin position="398"/>
        <end position="428"/>
    </location>
</feature>
<dbReference type="InterPro" id="IPR056722">
    <property type="entry name" value="DUF7820"/>
</dbReference>
<dbReference type="PANTHER" id="PTHR42078">
    <property type="entry name" value="GLUCAN 1, 4-ALPHA-GLUCOSIDASE"/>
    <property type="match status" value="1"/>
</dbReference>
<feature type="compositionally biased region" description="Polar residues" evidence="1">
    <location>
        <begin position="152"/>
        <end position="170"/>
    </location>
</feature>
<feature type="compositionally biased region" description="Polar residues" evidence="1">
    <location>
        <begin position="129"/>
        <end position="143"/>
    </location>
</feature>
<keyword evidence="2" id="KW-0472">Membrane</keyword>
<feature type="transmembrane region" description="Helical" evidence="2">
    <location>
        <begin position="368"/>
        <end position="393"/>
    </location>
</feature>
<feature type="compositionally biased region" description="Polar residues" evidence="1">
    <location>
        <begin position="181"/>
        <end position="198"/>
    </location>
</feature>
<accession>A0ABR3P684</accession>
<feature type="domain" description="DUF7820" evidence="3">
    <location>
        <begin position="411"/>
        <end position="752"/>
    </location>
</feature>
<keyword evidence="2" id="KW-1133">Transmembrane helix</keyword>
<feature type="region of interest" description="Disordered" evidence="1">
    <location>
        <begin position="716"/>
        <end position="741"/>
    </location>
</feature>
<evidence type="ECO:0000256" key="2">
    <source>
        <dbReference type="SAM" id="Phobius"/>
    </source>
</evidence>
<feature type="compositionally biased region" description="Low complexity" evidence="1">
    <location>
        <begin position="38"/>
        <end position="54"/>
    </location>
</feature>
<feature type="compositionally biased region" description="Polar residues" evidence="1">
    <location>
        <begin position="409"/>
        <end position="425"/>
    </location>
</feature>
<dbReference type="GeneID" id="95979592"/>
<dbReference type="EMBL" id="JBFMKM010000013">
    <property type="protein sequence ID" value="KAL1301676.1"/>
    <property type="molecule type" value="Genomic_DNA"/>
</dbReference>
<dbReference type="Pfam" id="PF25130">
    <property type="entry name" value="DUF7820"/>
    <property type="match status" value="1"/>
</dbReference>
<organism evidence="4 5">
    <name type="scientific">Neodothiora populina</name>
    <dbReference type="NCBI Taxonomy" id="2781224"/>
    <lineage>
        <taxon>Eukaryota</taxon>
        <taxon>Fungi</taxon>
        <taxon>Dikarya</taxon>
        <taxon>Ascomycota</taxon>
        <taxon>Pezizomycotina</taxon>
        <taxon>Dothideomycetes</taxon>
        <taxon>Dothideomycetidae</taxon>
        <taxon>Dothideales</taxon>
        <taxon>Dothioraceae</taxon>
        <taxon>Neodothiora</taxon>
    </lineage>
</organism>